<accession>A0AAE0CGS0</accession>
<dbReference type="PROSITE" id="PS50088">
    <property type="entry name" value="ANK_REPEAT"/>
    <property type="match status" value="1"/>
</dbReference>
<keyword evidence="1" id="KW-0677">Repeat</keyword>
<comment type="caution">
    <text evidence="4">The sequence shown here is derived from an EMBL/GenBank/DDBJ whole genome shotgun (WGS) entry which is preliminary data.</text>
</comment>
<evidence type="ECO:0000256" key="2">
    <source>
        <dbReference type="ARBA" id="ARBA00023043"/>
    </source>
</evidence>
<dbReference type="PANTHER" id="PTHR24173:SF40">
    <property type="entry name" value="AGAP006757-PA"/>
    <property type="match status" value="1"/>
</dbReference>
<dbReference type="AlphaFoldDB" id="A0AAE0CGS0"/>
<dbReference type="InterPro" id="IPR036770">
    <property type="entry name" value="Ankyrin_rpt-contain_sf"/>
</dbReference>
<dbReference type="Pfam" id="PF12796">
    <property type="entry name" value="Ank_2"/>
    <property type="match status" value="1"/>
</dbReference>
<evidence type="ECO:0000256" key="1">
    <source>
        <dbReference type="ARBA" id="ARBA00022737"/>
    </source>
</evidence>
<dbReference type="InterPro" id="IPR002110">
    <property type="entry name" value="Ankyrin_rpt"/>
</dbReference>
<organism evidence="4 5">
    <name type="scientific">Cymbomonas tetramitiformis</name>
    <dbReference type="NCBI Taxonomy" id="36881"/>
    <lineage>
        <taxon>Eukaryota</taxon>
        <taxon>Viridiplantae</taxon>
        <taxon>Chlorophyta</taxon>
        <taxon>Pyramimonadophyceae</taxon>
        <taxon>Pyramimonadales</taxon>
        <taxon>Pyramimonadaceae</taxon>
        <taxon>Cymbomonas</taxon>
    </lineage>
</organism>
<sequence>MVKSVLRVRELLGLWEPCSRGVGTNMVKSVLCVRELLGLWEPCSHMPAASNGDFKMLQALLKHGKGEIDLNVRAESTGRTALWVACNHGHHDVVQLLLTQSSVDVNLADDAGATPLQIVAQNGQ</sequence>
<name>A0AAE0CGS0_9CHLO</name>
<protein>
    <submittedName>
        <fullName evidence="4">Uncharacterized protein</fullName>
    </submittedName>
</protein>
<dbReference type="EMBL" id="LGRX02024242">
    <property type="protein sequence ID" value="KAK3254044.1"/>
    <property type="molecule type" value="Genomic_DNA"/>
</dbReference>
<evidence type="ECO:0000256" key="3">
    <source>
        <dbReference type="PROSITE-ProRule" id="PRU00023"/>
    </source>
</evidence>
<feature type="repeat" description="ANK" evidence="3">
    <location>
        <begin position="77"/>
        <end position="110"/>
    </location>
</feature>
<dbReference type="SMART" id="SM00248">
    <property type="entry name" value="ANK"/>
    <property type="match status" value="1"/>
</dbReference>
<dbReference type="PANTHER" id="PTHR24173">
    <property type="entry name" value="ANKYRIN REPEAT CONTAINING"/>
    <property type="match status" value="1"/>
</dbReference>
<gene>
    <name evidence="4" type="ORF">CYMTET_36727</name>
</gene>
<proteinExistence type="predicted"/>
<dbReference type="SUPFAM" id="SSF48403">
    <property type="entry name" value="Ankyrin repeat"/>
    <property type="match status" value="1"/>
</dbReference>
<feature type="non-terminal residue" evidence="4">
    <location>
        <position position="124"/>
    </location>
</feature>
<reference evidence="4 5" key="1">
    <citation type="journal article" date="2015" name="Genome Biol. Evol.">
        <title>Comparative Genomics of a Bacterivorous Green Alga Reveals Evolutionary Causalities and Consequences of Phago-Mixotrophic Mode of Nutrition.</title>
        <authorList>
            <person name="Burns J.A."/>
            <person name="Paasch A."/>
            <person name="Narechania A."/>
            <person name="Kim E."/>
        </authorList>
    </citation>
    <scope>NUCLEOTIDE SEQUENCE [LARGE SCALE GENOMIC DNA]</scope>
    <source>
        <strain evidence="4 5">PLY_AMNH</strain>
    </source>
</reference>
<dbReference type="Proteomes" id="UP001190700">
    <property type="component" value="Unassembled WGS sequence"/>
</dbReference>
<dbReference type="Gene3D" id="1.25.40.20">
    <property type="entry name" value="Ankyrin repeat-containing domain"/>
    <property type="match status" value="1"/>
</dbReference>
<evidence type="ECO:0000313" key="4">
    <source>
        <dbReference type="EMBL" id="KAK3254044.1"/>
    </source>
</evidence>
<evidence type="ECO:0000313" key="5">
    <source>
        <dbReference type="Proteomes" id="UP001190700"/>
    </source>
</evidence>
<keyword evidence="5" id="KW-1185">Reference proteome</keyword>
<keyword evidence="2 3" id="KW-0040">ANK repeat</keyword>